<dbReference type="Gene3D" id="1.20.120.80">
    <property type="entry name" value="Cytochrome c oxidase, subunit III, four-helix bundle"/>
    <property type="match status" value="1"/>
</dbReference>
<name>A0A4Q0AJ05_9BACT</name>
<dbReference type="EMBL" id="SCKW01000018">
    <property type="protein sequence ID" value="RWZ79136.1"/>
    <property type="molecule type" value="Genomic_DNA"/>
</dbReference>
<comment type="subcellular location">
    <subcellularLocation>
        <location evidence="1 7">Cell membrane</location>
        <topology evidence="1 7">Multi-pass membrane protein</topology>
    </subcellularLocation>
</comment>
<comment type="caution">
    <text evidence="10">The sequence shown here is derived from an EMBL/GenBank/DDBJ whole genome shotgun (WGS) entry which is preliminary data.</text>
</comment>
<keyword evidence="6 8" id="KW-0472">Membrane</keyword>
<dbReference type="GO" id="GO:0005886">
    <property type="term" value="C:plasma membrane"/>
    <property type="evidence" value="ECO:0007669"/>
    <property type="project" value="UniProtKB-SubCell"/>
</dbReference>
<accession>A0A4Q0AJ05</accession>
<gene>
    <name evidence="10" type="ORF">EOT04_02110</name>
</gene>
<dbReference type="InterPro" id="IPR024791">
    <property type="entry name" value="Cyt_c/ubiquinol_Oxase_su3"/>
</dbReference>
<feature type="transmembrane region" description="Helical" evidence="8">
    <location>
        <begin position="88"/>
        <end position="104"/>
    </location>
</feature>
<keyword evidence="5 8" id="KW-1133">Transmembrane helix</keyword>
<evidence type="ECO:0000256" key="1">
    <source>
        <dbReference type="ARBA" id="ARBA00004651"/>
    </source>
</evidence>
<dbReference type="AlphaFoldDB" id="A0A4Q0AJ05"/>
<protein>
    <submittedName>
        <fullName evidence="10">Cytochrome o ubiquinol oxidase subunit III</fullName>
    </submittedName>
</protein>
<evidence type="ECO:0000256" key="3">
    <source>
        <dbReference type="ARBA" id="ARBA00022475"/>
    </source>
</evidence>
<evidence type="ECO:0000256" key="2">
    <source>
        <dbReference type="ARBA" id="ARBA00010581"/>
    </source>
</evidence>
<organism evidence="10 11">
    <name type="scientific">Candidatus Chaera renei</name>
    <dbReference type="NCBI Taxonomy" id="2506947"/>
    <lineage>
        <taxon>Bacteria</taxon>
        <taxon>Candidatus Saccharimonadota</taxon>
        <taxon>Candidatus Saccharimonadia</taxon>
        <taxon>Candidatus Saccharimonadales</taxon>
        <taxon>Candidatus Saccharimonadaceae</taxon>
        <taxon>Candidatus Chaera</taxon>
    </lineage>
</organism>
<comment type="similarity">
    <text evidence="2 7">Belongs to the cytochrome c oxidase subunit 3 family.</text>
</comment>
<evidence type="ECO:0000256" key="8">
    <source>
        <dbReference type="SAM" id="Phobius"/>
    </source>
</evidence>
<feature type="domain" description="Heme-copper oxidase subunit III family profile" evidence="9">
    <location>
        <begin position="16"/>
        <end position="192"/>
    </location>
</feature>
<evidence type="ECO:0000313" key="11">
    <source>
        <dbReference type="Proteomes" id="UP000289269"/>
    </source>
</evidence>
<sequence>MNRPTSQAINSPVPVFAFWVYLMSDLVLFASLFATYAVLKDNTFGGPSGAQLFNMPLILLATIILLTSSLSAALALQAARLGNQAGTLGWLGLTFFLGAAFLYLEIAEFSKFVGEGHGWQTSGFLTAFFTLVGTHGLHISLGMIWMLLSGVHVLMRGLNRHTALRLGQLVTFWHFLDVVWIFIFTIVYLMGVNQL</sequence>
<dbReference type="InterPro" id="IPR013833">
    <property type="entry name" value="Cyt_c_oxidase_su3_a-hlx"/>
</dbReference>
<evidence type="ECO:0000259" key="9">
    <source>
        <dbReference type="PROSITE" id="PS50253"/>
    </source>
</evidence>
<keyword evidence="3" id="KW-1003">Cell membrane</keyword>
<evidence type="ECO:0000256" key="5">
    <source>
        <dbReference type="ARBA" id="ARBA00022989"/>
    </source>
</evidence>
<evidence type="ECO:0000256" key="6">
    <source>
        <dbReference type="ARBA" id="ARBA00023136"/>
    </source>
</evidence>
<reference evidence="10" key="1">
    <citation type="submission" date="2019-01" db="EMBL/GenBank/DDBJ databases">
        <title>Genomic signatures and co-occurrence patterns of the ultra-small Saccharimodia (Patescibacteria phylum) suggest a symbiotic lifestyle.</title>
        <authorList>
            <person name="Lemos L."/>
            <person name="Medeiros J."/>
            <person name="Andreote F."/>
            <person name="Fernandes G."/>
            <person name="Varani A."/>
            <person name="Oliveira G."/>
            <person name="Pylro V."/>
        </authorList>
    </citation>
    <scope>NUCLEOTIDE SEQUENCE [LARGE SCALE GENOMIC DNA]</scope>
    <source>
        <strain evidence="10">AMD01</strain>
    </source>
</reference>
<dbReference type="PANTHER" id="PTHR11403">
    <property type="entry name" value="CYTOCHROME C OXIDASE SUBUNIT III"/>
    <property type="match status" value="1"/>
</dbReference>
<feature type="transmembrane region" description="Helical" evidence="8">
    <location>
        <begin position="12"/>
        <end position="37"/>
    </location>
</feature>
<dbReference type="GO" id="GO:0019646">
    <property type="term" value="P:aerobic electron transport chain"/>
    <property type="evidence" value="ECO:0007669"/>
    <property type="project" value="InterPro"/>
</dbReference>
<keyword evidence="11" id="KW-1185">Reference proteome</keyword>
<dbReference type="FunFam" id="1.20.120.80:FF:000001">
    <property type="entry name" value="Cytochrome (Ubi)quinol oxidase subunit III"/>
    <property type="match status" value="1"/>
</dbReference>
<feature type="transmembrane region" description="Helical" evidence="8">
    <location>
        <begin position="169"/>
        <end position="190"/>
    </location>
</feature>
<dbReference type="InterPro" id="IPR000298">
    <property type="entry name" value="Cyt_c_oxidase-like_su3"/>
</dbReference>
<dbReference type="GO" id="GO:0004129">
    <property type="term" value="F:cytochrome-c oxidase activity"/>
    <property type="evidence" value="ECO:0007669"/>
    <property type="project" value="InterPro"/>
</dbReference>
<dbReference type="Pfam" id="PF00510">
    <property type="entry name" value="COX3"/>
    <property type="match status" value="1"/>
</dbReference>
<keyword evidence="4 7" id="KW-0812">Transmembrane</keyword>
<evidence type="ECO:0000313" key="10">
    <source>
        <dbReference type="EMBL" id="RWZ79136.1"/>
    </source>
</evidence>
<evidence type="ECO:0000256" key="7">
    <source>
        <dbReference type="RuleBase" id="RU003376"/>
    </source>
</evidence>
<feature type="transmembrane region" description="Helical" evidence="8">
    <location>
        <begin position="124"/>
        <end position="148"/>
    </location>
</feature>
<dbReference type="Proteomes" id="UP000289269">
    <property type="component" value="Unassembled WGS sequence"/>
</dbReference>
<dbReference type="PROSITE" id="PS50253">
    <property type="entry name" value="COX3"/>
    <property type="match status" value="1"/>
</dbReference>
<dbReference type="PANTHER" id="PTHR11403:SF2">
    <property type="entry name" value="CYTOCHROME BO(3) UBIQUINOL OXIDASE SUBUNIT 3"/>
    <property type="match status" value="1"/>
</dbReference>
<evidence type="ECO:0000256" key="4">
    <source>
        <dbReference type="ARBA" id="ARBA00022692"/>
    </source>
</evidence>
<dbReference type="SUPFAM" id="SSF81452">
    <property type="entry name" value="Cytochrome c oxidase subunit III-like"/>
    <property type="match status" value="1"/>
</dbReference>
<proteinExistence type="inferred from homology"/>
<dbReference type="InterPro" id="IPR035973">
    <property type="entry name" value="Cyt_c_oxidase_su3-like_sf"/>
</dbReference>
<feature type="transmembrane region" description="Helical" evidence="8">
    <location>
        <begin position="57"/>
        <end position="76"/>
    </location>
</feature>